<dbReference type="InterPro" id="IPR051783">
    <property type="entry name" value="NAD(P)-dependent_oxidoreduct"/>
</dbReference>
<protein>
    <submittedName>
        <fullName evidence="2">NAD-dependent epimerase/dehydratase family protein</fullName>
    </submittedName>
</protein>
<evidence type="ECO:0000313" key="2">
    <source>
        <dbReference type="EMBL" id="MDA0179137.1"/>
    </source>
</evidence>
<sequence>MELLVLGGTVFLGRHVVNEAVARGHDVTIYTRGLHGAAHPDVEHVKGDRADLTPLHNRHWDAAIDTSGFDPEPVQASASLDLGHYVFVSSCNVYPDWPDKPVDEDSPTWQDGEGYGQGKAAAERAAHAAMDGRFATVRAGLIVGPHDNVFRLPWWVSRIMRGGKVPAPGAPERSMQIIDARDLARFLVDLAEQRVSGTFNGTGPIGQTSWGELLTAAGDAELVWLPDEKLIEAEIEEWTELPMWLPAKYEGTWRVDTTRAQAAGLTTRPVLETVRDVRSWLENGGADELHDWRSEFRPKPMSAEREAALFRLV</sequence>
<comment type="caution">
    <text evidence="2">The sequence shown here is derived from an EMBL/GenBank/DDBJ whole genome shotgun (WGS) entry which is preliminary data.</text>
</comment>
<name>A0A9X3N6D4_9ACTN</name>
<keyword evidence="3" id="KW-1185">Reference proteome</keyword>
<dbReference type="SUPFAM" id="SSF51735">
    <property type="entry name" value="NAD(P)-binding Rossmann-fold domains"/>
    <property type="match status" value="1"/>
</dbReference>
<dbReference type="EMBL" id="JAPDDP010000003">
    <property type="protein sequence ID" value="MDA0179137.1"/>
    <property type="molecule type" value="Genomic_DNA"/>
</dbReference>
<feature type="domain" description="NAD-dependent epimerase/dehydratase" evidence="1">
    <location>
        <begin position="76"/>
        <end position="195"/>
    </location>
</feature>
<organism evidence="2 3">
    <name type="scientific">Solirubrobacter phytolaccae</name>
    <dbReference type="NCBI Taxonomy" id="1404360"/>
    <lineage>
        <taxon>Bacteria</taxon>
        <taxon>Bacillati</taxon>
        <taxon>Actinomycetota</taxon>
        <taxon>Thermoleophilia</taxon>
        <taxon>Solirubrobacterales</taxon>
        <taxon>Solirubrobacteraceae</taxon>
        <taxon>Solirubrobacter</taxon>
    </lineage>
</organism>
<dbReference type="InterPro" id="IPR001509">
    <property type="entry name" value="Epimerase_deHydtase"/>
</dbReference>
<evidence type="ECO:0000259" key="1">
    <source>
        <dbReference type="Pfam" id="PF01370"/>
    </source>
</evidence>
<dbReference type="InterPro" id="IPR036291">
    <property type="entry name" value="NAD(P)-bd_dom_sf"/>
</dbReference>
<dbReference type="AlphaFoldDB" id="A0A9X3N6D4"/>
<dbReference type="PANTHER" id="PTHR48079">
    <property type="entry name" value="PROTEIN YEEZ"/>
    <property type="match status" value="1"/>
</dbReference>
<dbReference type="GO" id="GO:0004029">
    <property type="term" value="F:aldehyde dehydrogenase (NAD+) activity"/>
    <property type="evidence" value="ECO:0007669"/>
    <property type="project" value="TreeGrafter"/>
</dbReference>
<dbReference type="Gene3D" id="3.40.50.720">
    <property type="entry name" value="NAD(P)-binding Rossmann-like Domain"/>
    <property type="match status" value="2"/>
</dbReference>
<dbReference type="GO" id="GO:0005737">
    <property type="term" value="C:cytoplasm"/>
    <property type="evidence" value="ECO:0007669"/>
    <property type="project" value="TreeGrafter"/>
</dbReference>
<evidence type="ECO:0000313" key="3">
    <source>
        <dbReference type="Proteomes" id="UP001147653"/>
    </source>
</evidence>
<dbReference type="Pfam" id="PF01370">
    <property type="entry name" value="Epimerase"/>
    <property type="match status" value="1"/>
</dbReference>
<gene>
    <name evidence="2" type="ORF">OJ997_02425</name>
</gene>
<dbReference type="Proteomes" id="UP001147653">
    <property type="component" value="Unassembled WGS sequence"/>
</dbReference>
<dbReference type="RefSeq" id="WP_270023403.1">
    <property type="nucleotide sequence ID" value="NZ_JAPDDP010000003.1"/>
</dbReference>
<reference evidence="2" key="1">
    <citation type="submission" date="2022-10" db="EMBL/GenBank/DDBJ databases">
        <title>The WGS of Solirubrobacter phytolaccae KCTC 29190.</title>
        <authorList>
            <person name="Jiang Z."/>
        </authorList>
    </citation>
    <scope>NUCLEOTIDE SEQUENCE</scope>
    <source>
        <strain evidence="2">KCTC 29190</strain>
    </source>
</reference>
<dbReference type="PANTHER" id="PTHR48079:SF6">
    <property type="entry name" value="NAD(P)-BINDING DOMAIN-CONTAINING PROTEIN-RELATED"/>
    <property type="match status" value="1"/>
</dbReference>
<proteinExistence type="predicted"/>
<accession>A0A9X3N6D4</accession>